<feature type="transmembrane region" description="Helical" evidence="8">
    <location>
        <begin position="423"/>
        <end position="445"/>
    </location>
</feature>
<keyword evidence="4 8" id="KW-1133">Transmembrane helix</keyword>
<dbReference type="PANTHER" id="PTHR24186:SF50">
    <property type="entry name" value="ANKYRIN REPEAT-CONTAINING PROTEIN ITN1-LIKE ISOFORM X1"/>
    <property type="match status" value="1"/>
</dbReference>
<evidence type="ECO:0000256" key="5">
    <source>
        <dbReference type="ARBA" id="ARBA00023043"/>
    </source>
</evidence>
<keyword evidence="5 7" id="KW-0040">ANK repeat</keyword>
<keyword evidence="2 8" id="KW-0812">Transmembrane</keyword>
<dbReference type="Pfam" id="PF12796">
    <property type="entry name" value="Ank_2"/>
    <property type="match status" value="3"/>
</dbReference>
<evidence type="ECO:0000313" key="10">
    <source>
        <dbReference type="EMBL" id="PKU65318.1"/>
    </source>
</evidence>
<dbReference type="Pfam" id="PF13962">
    <property type="entry name" value="PGG"/>
    <property type="match status" value="1"/>
</dbReference>
<dbReference type="PROSITE" id="PS50088">
    <property type="entry name" value="ANK_REPEAT"/>
    <property type="match status" value="5"/>
</dbReference>
<accession>A0A2I0VPH9</accession>
<reference evidence="10 11" key="1">
    <citation type="journal article" date="2016" name="Sci. Rep.">
        <title>The Dendrobium catenatum Lindl. genome sequence provides insights into polysaccharide synthase, floral development and adaptive evolution.</title>
        <authorList>
            <person name="Zhang G.Q."/>
            <person name="Xu Q."/>
            <person name="Bian C."/>
            <person name="Tsai W.C."/>
            <person name="Yeh C.M."/>
            <person name="Liu K.W."/>
            <person name="Yoshida K."/>
            <person name="Zhang L.S."/>
            <person name="Chang S.B."/>
            <person name="Chen F."/>
            <person name="Shi Y."/>
            <person name="Su Y.Y."/>
            <person name="Zhang Y.Q."/>
            <person name="Chen L.J."/>
            <person name="Yin Y."/>
            <person name="Lin M."/>
            <person name="Huang H."/>
            <person name="Deng H."/>
            <person name="Wang Z.W."/>
            <person name="Zhu S.L."/>
            <person name="Zhao X."/>
            <person name="Deng C."/>
            <person name="Niu S.C."/>
            <person name="Huang J."/>
            <person name="Wang M."/>
            <person name="Liu G.H."/>
            <person name="Yang H.J."/>
            <person name="Xiao X.J."/>
            <person name="Hsiao Y.Y."/>
            <person name="Wu W.L."/>
            <person name="Chen Y.Y."/>
            <person name="Mitsuda N."/>
            <person name="Ohme-Takagi M."/>
            <person name="Luo Y.B."/>
            <person name="Van de Peer Y."/>
            <person name="Liu Z.J."/>
        </authorList>
    </citation>
    <scope>NUCLEOTIDE SEQUENCE [LARGE SCALE GENOMIC DNA]</scope>
    <source>
        <tissue evidence="10">The whole plant</tissue>
    </source>
</reference>
<feature type="repeat" description="ANK" evidence="7">
    <location>
        <begin position="156"/>
        <end position="177"/>
    </location>
</feature>
<dbReference type="InterPro" id="IPR036770">
    <property type="entry name" value="Ankyrin_rpt-contain_sf"/>
</dbReference>
<feature type="repeat" description="ANK" evidence="7">
    <location>
        <begin position="325"/>
        <end position="358"/>
    </location>
</feature>
<feature type="transmembrane region" description="Helical" evidence="8">
    <location>
        <begin position="534"/>
        <end position="559"/>
    </location>
</feature>
<evidence type="ECO:0000256" key="1">
    <source>
        <dbReference type="ARBA" id="ARBA00004141"/>
    </source>
</evidence>
<dbReference type="InterPro" id="IPR002110">
    <property type="entry name" value="Ankyrin_rpt"/>
</dbReference>
<feature type="transmembrane region" description="Helical" evidence="8">
    <location>
        <begin position="465"/>
        <end position="488"/>
    </location>
</feature>
<dbReference type="SUPFAM" id="SSF48403">
    <property type="entry name" value="Ankyrin repeat"/>
    <property type="match status" value="1"/>
</dbReference>
<name>A0A2I0VPH9_9ASPA</name>
<evidence type="ECO:0000256" key="8">
    <source>
        <dbReference type="SAM" id="Phobius"/>
    </source>
</evidence>
<dbReference type="PANTHER" id="PTHR24186">
    <property type="entry name" value="PROTEIN PHOSPHATASE 1 REGULATORY SUBUNIT"/>
    <property type="match status" value="1"/>
</dbReference>
<gene>
    <name evidence="10" type="ORF">MA16_Dca018626</name>
</gene>
<evidence type="ECO:0000256" key="6">
    <source>
        <dbReference type="ARBA" id="ARBA00023136"/>
    </source>
</evidence>
<evidence type="ECO:0000256" key="4">
    <source>
        <dbReference type="ARBA" id="ARBA00022989"/>
    </source>
</evidence>
<reference evidence="10 11" key="2">
    <citation type="journal article" date="2017" name="Nature">
        <title>The Apostasia genome and the evolution of orchids.</title>
        <authorList>
            <person name="Zhang G.Q."/>
            <person name="Liu K.W."/>
            <person name="Li Z."/>
            <person name="Lohaus R."/>
            <person name="Hsiao Y.Y."/>
            <person name="Niu S.C."/>
            <person name="Wang J.Y."/>
            <person name="Lin Y.C."/>
            <person name="Xu Q."/>
            <person name="Chen L.J."/>
            <person name="Yoshida K."/>
            <person name="Fujiwara S."/>
            <person name="Wang Z.W."/>
            <person name="Zhang Y.Q."/>
            <person name="Mitsuda N."/>
            <person name="Wang M."/>
            <person name="Liu G.H."/>
            <person name="Pecoraro L."/>
            <person name="Huang H.X."/>
            <person name="Xiao X.J."/>
            <person name="Lin M."/>
            <person name="Wu X.Y."/>
            <person name="Wu W.L."/>
            <person name="Chen Y.Y."/>
            <person name="Chang S.B."/>
            <person name="Sakamoto S."/>
            <person name="Ohme-Takagi M."/>
            <person name="Yagi M."/>
            <person name="Zeng S.J."/>
            <person name="Shen C.Y."/>
            <person name="Yeh C.M."/>
            <person name="Luo Y.B."/>
            <person name="Tsai W.C."/>
            <person name="Van de Peer Y."/>
            <person name="Liu Z.J."/>
        </authorList>
    </citation>
    <scope>NUCLEOTIDE SEQUENCE [LARGE SCALE GENOMIC DNA]</scope>
    <source>
        <tissue evidence="10">The whole plant</tissue>
    </source>
</reference>
<evidence type="ECO:0000259" key="9">
    <source>
        <dbReference type="Pfam" id="PF13962"/>
    </source>
</evidence>
<dbReference type="InterPro" id="IPR026961">
    <property type="entry name" value="PGG_dom"/>
</dbReference>
<dbReference type="Proteomes" id="UP000233837">
    <property type="component" value="Unassembled WGS sequence"/>
</dbReference>
<dbReference type="STRING" id="906689.A0A2I0VPH9"/>
<dbReference type="SMART" id="SM00248">
    <property type="entry name" value="ANK"/>
    <property type="match status" value="10"/>
</dbReference>
<feature type="repeat" description="ANK" evidence="7">
    <location>
        <begin position="122"/>
        <end position="154"/>
    </location>
</feature>
<dbReference type="GO" id="GO:0005886">
    <property type="term" value="C:plasma membrane"/>
    <property type="evidence" value="ECO:0007669"/>
    <property type="project" value="TreeGrafter"/>
</dbReference>
<feature type="transmembrane region" description="Helical" evidence="8">
    <location>
        <begin position="508"/>
        <end position="528"/>
    </location>
</feature>
<keyword evidence="3" id="KW-0677">Repeat</keyword>
<dbReference type="Gene3D" id="1.25.40.20">
    <property type="entry name" value="Ankyrin repeat-containing domain"/>
    <property type="match status" value="3"/>
</dbReference>
<dbReference type="PROSITE" id="PS50297">
    <property type="entry name" value="ANK_REP_REGION"/>
    <property type="match status" value="4"/>
</dbReference>
<organism evidence="10 11">
    <name type="scientific">Dendrobium catenatum</name>
    <dbReference type="NCBI Taxonomy" id="906689"/>
    <lineage>
        <taxon>Eukaryota</taxon>
        <taxon>Viridiplantae</taxon>
        <taxon>Streptophyta</taxon>
        <taxon>Embryophyta</taxon>
        <taxon>Tracheophyta</taxon>
        <taxon>Spermatophyta</taxon>
        <taxon>Magnoliopsida</taxon>
        <taxon>Liliopsida</taxon>
        <taxon>Asparagales</taxon>
        <taxon>Orchidaceae</taxon>
        <taxon>Epidendroideae</taxon>
        <taxon>Malaxideae</taxon>
        <taxon>Dendrobiinae</taxon>
        <taxon>Dendrobium</taxon>
    </lineage>
</organism>
<dbReference type="Pfam" id="PF00023">
    <property type="entry name" value="Ank"/>
    <property type="match status" value="1"/>
</dbReference>
<feature type="repeat" description="ANK" evidence="7">
    <location>
        <begin position="86"/>
        <end position="109"/>
    </location>
</feature>
<feature type="domain" description="PGG" evidence="9">
    <location>
        <begin position="417"/>
        <end position="527"/>
    </location>
</feature>
<keyword evidence="11" id="KW-1185">Reference proteome</keyword>
<evidence type="ECO:0000256" key="7">
    <source>
        <dbReference type="PROSITE-ProRule" id="PRU00023"/>
    </source>
</evidence>
<dbReference type="AlphaFoldDB" id="A0A2I0VPH9"/>
<protein>
    <submittedName>
        <fullName evidence="10">Ankyrin repeat-containing protein</fullName>
    </submittedName>
</protein>
<evidence type="ECO:0000313" key="11">
    <source>
        <dbReference type="Proteomes" id="UP000233837"/>
    </source>
</evidence>
<feature type="repeat" description="ANK" evidence="7">
    <location>
        <begin position="221"/>
        <end position="248"/>
    </location>
</feature>
<proteinExistence type="predicted"/>
<dbReference type="EMBL" id="KZ503360">
    <property type="protein sequence ID" value="PKU65318.1"/>
    <property type="molecule type" value="Genomic_DNA"/>
</dbReference>
<evidence type="ECO:0000256" key="2">
    <source>
        <dbReference type="ARBA" id="ARBA00022692"/>
    </source>
</evidence>
<keyword evidence="6 8" id="KW-0472">Membrane</keyword>
<sequence length="603" mass="66425">MVRKESLILSPHHMAPKMHPSCLSALRAGDMNRLHELIQDDPTRLYGMTIKGNSILHIATSLGNAWLITQLCNQLDLDFLLHQNLEGDTILHCAARAGHDNILSLLIKNWFGGLMMGVLNQRGDSALHEAARGGHANAVWQLVAAGDNMASKVNRDGESPIYLAAERGSVEAVQFLLGCEVVDYGGPRGKNALHAAVCRSYDIAKMLLDKMPELNLKTDNSLSAPIHYAASLGDVKMVRLLLQADATIAHLLDDHGLSAIHIAASKDYGNVIEEILHHCPDATELTDIEGNNFLHVATKKRATSVVKLVLSNPLLRQSINEKDREGNTPLHLAVMNHSREIVLLWLSDSRVDTNVINHNGLTPLDIASSCADSNIRLRMKKMCEELTSAGSKFGTHRMDILMGKNQRRPEEELNRYRTLASNMAIVAVLIATVIFAAAFTLPGGYSNDDSNNQEQGMAILAKKLAFKMFLIFDTISMLSSISVTFLLICTGSLDHDIRLHSIITAMKFMWVALGGLVVAFSMGIYVVLVSKCRWLAVLICGMAACVPFMACMIACWPTFGSIKLVQNDRNQKTIERKNSIFNVNMHMPHWMVFDFVTPFASAS</sequence>
<evidence type="ECO:0000256" key="3">
    <source>
        <dbReference type="ARBA" id="ARBA00022737"/>
    </source>
</evidence>
<comment type="subcellular location">
    <subcellularLocation>
        <location evidence="1">Membrane</location>
        <topology evidence="1">Multi-pass membrane protein</topology>
    </subcellularLocation>
</comment>